<organism evidence="1 2">
    <name type="scientific">Microbulbifer okhotskensis</name>
    <dbReference type="NCBI Taxonomy" id="2926617"/>
    <lineage>
        <taxon>Bacteria</taxon>
        <taxon>Pseudomonadati</taxon>
        <taxon>Pseudomonadota</taxon>
        <taxon>Gammaproteobacteria</taxon>
        <taxon>Cellvibrionales</taxon>
        <taxon>Microbulbiferaceae</taxon>
        <taxon>Microbulbifer</taxon>
    </lineage>
</organism>
<dbReference type="PROSITE" id="PS51257">
    <property type="entry name" value="PROKAR_LIPOPROTEIN"/>
    <property type="match status" value="1"/>
</dbReference>
<dbReference type="Proteomes" id="UP001139028">
    <property type="component" value="Unassembled WGS sequence"/>
</dbReference>
<accession>A0A9X2EQI2</accession>
<dbReference type="RefSeq" id="WP_252465323.1">
    <property type="nucleotide sequence ID" value="NZ_JALBWM010000016.1"/>
</dbReference>
<comment type="caution">
    <text evidence="1">The sequence shown here is derived from an EMBL/GenBank/DDBJ whole genome shotgun (WGS) entry which is preliminary data.</text>
</comment>
<name>A0A9X2EQI2_9GAMM</name>
<protein>
    <submittedName>
        <fullName evidence="1">DUF6279 family lipoprotein</fullName>
    </submittedName>
</protein>
<proteinExistence type="predicted"/>
<dbReference type="InterPro" id="IPR016875">
    <property type="entry name" value="UCP028200"/>
</dbReference>
<evidence type="ECO:0000313" key="2">
    <source>
        <dbReference type="Proteomes" id="UP001139028"/>
    </source>
</evidence>
<keyword evidence="1" id="KW-0449">Lipoprotein</keyword>
<reference evidence="1" key="1">
    <citation type="journal article" date="2022" name="Arch. Microbiol.">
        <title>Microbulbifer okhotskensis sp. nov., isolated from a deep bottom sediment of the Okhotsk Sea.</title>
        <authorList>
            <person name="Romanenko L."/>
            <person name="Kurilenko V."/>
            <person name="Otstavnykh N."/>
            <person name="Velansky P."/>
            <person name="Isaeva M."/>
            <person name="Mikhailov V."/>
        </authorList>
    </citation>
    <scope>NUCLEOTIDE SEQUENCE</scope>
    <source>
        <strain evidence="1">OS29</strain>
    </source>
</reference>
<sequence length="288" mass="34422">MAQFRGNGTRLKWHFVFLFLVATFIGSCSSIQFAYNNVDYLIRWKLHDYVNLTQRQKQELQAALSSFFHWHRQTQLPRYADFLSQLANEVEQGQLETPQLAPVEKQLRQFIHAASSNAYDLLLPIAAQLTPHQIDQLQQNLRKKQRKMLEKWQRSPWKIQRRRDRQIRRESRRWLGTLTESQKQLIAAWVAQVEYNPLLRSEQQHLWQDAVIDLLRQKPPGYLDKLRDLLENPEQLWSDQYRKTQEERHQQARELGKQILSSTSPAQRHHLSKTLRDYAQDFRTLSSQ</sequence>
<dbReference type="PIRSF" id="PIRSF028200">
    <property type="entry name" value="UCP028200"/>
    <property type="match status" value="1"/>
</dbReference>
<dbReference type="EMBL" id="JALBWM010000016">
    <property type="protein sequence ID" value="MCO1333878.1"/>
    <property type="molecule type" value="Genomic_DNA"/>
</dbReference>
<keyword evidence="2" id="KW-1185">Reference proteome</keyword>
<dbReference type="AlphaFoldDB" id="A0A9X2EQI2"/>
<gene>
    <name evidence="1" type="ORF">MO867_05945</name>
</gene>
<evidence type="ECO:0000313" key="1">
    <source>
        <dbReference type="EMBL" id="MCO1333878.1"/>
    </source>
</evidence>
<dbReference type="Pfam" id="PF19795">
    <property type="entry name" value="DUF6279"/>
    <property type="match status" value="1"/>
</dbReference>